<dbReference type="SUPFAM" id="SSF46689">
    <property type="entry name" value="Homeodomain-like"/>
    <property type="match status" value="2"/>
</dbReference>
<dbReference type="CDD" id="cd00167">
    <property type="entry name" value="SANT"/>
    <property type="match status" value="1"/>
</dbReference>
<protein>
    <submittedName>
        <fullName evidence="3">Uncharacterized protein</fullName>
    </submittedName>
</protein>
<name>A0A7R9T373_9CHLO</name>
<proteinExistence type="predicted"/>
<organism evidence="3">
    <name type="scientific">Ostreococcus sp. 'lucimarinus'</name>
    <dbReference type="NCBI Taxonomy" id="242159"/>
    <lineage>
        <taxon>Eukaryota</taxon>
        <taxon>Viridiplantae</taxon>
        <taxon>Chlorophyta</taxon>
        <taxon>Mamiellophyceae</taxon>
        <taxon>Mamiellales</taxon>
        <taxon>Bathycoccaceae</taxon>
        <taxon>Ostreococcus</taxon>
    </lineage>
</organism>
<evidence type="ECO:0000259" key="1">
    <source>
        <dbReference type="PROSITE" id="PS50090"/>
    </source>
</evidence>
<reference evidence="3" key="1">
    <citation type="submission" date="2021-01" db="EMBL/GenBank/DDBJ databases">
        <authorList>
            <person name="Corre E."/>
            <person name="Pelletier E."/>
            <person name="Niang G."/>
            <person name="Scheremetjew M."/>
            <person name="Finn R."/>
            <person name="Kale V."/>
            <person name="Holt S."/>
            <person name="Cochrane G."/>
            <person name="Meng A."/>
            <person name="Brown T."/>
            <person name="Cohen L."/>
        </authorList>
    </citation>
    <scope>NUCLEOTIDE SEQUENCE</scope>
    <source>
        <strain evidence="3">Clade-A-BCC118000</strain>
    </source>
</reference>
<gene>
    <name evidence="3" type="ORF">OLUC0939_LOCUS4253</name>
</gene>
<dbReference type="EMBL" id="HBDX01004945">
    <property type="protein sequence ID" value="CAD8223529.1"/>
    <property type="molecule type" value="Transcribed_RNA"/>
</dbReference>
<dbReference type="PANTHER" id="PTHR47430:SF4">
    <property type="entry name" value="GB|AAC33480.1"/>
    <property type="match status" value="1"/>
</dbReference>
<dbReference type="InterPro" id="IPR001005">
    <property type="entry name" value="SANT/Myb"/>
</dbReference>
<dbReference type="AlphaFoldDB" id="A0A7R9T373"/>
<dbReference type="Pfam" id="PF00249">
    <property type="entry name" value="Myb_DNA-binding"/>
    <property type="match status" value="1"/>
</dbReference>
<dbReference type="SMART" id="SM00717">
    <property type="entry name" value="SANT"/>
    <property type="match status" value="3"/>
</dbReference>
<feature type="domain" description="HTH myb-type" evidence="2">
    <location>
        <begin position="184"/>
        <end position="237"/>
    </location>
</feature>
<dbReference type="Pfam" id="PF13921">
    <property type="entry name" value="Myb_DNA-bind_6"/>
    <property type="match status" value="1"/>
</dbReference>
<dbReference type="PROSITE" id="PS50090">
    <property type="entry name" value="MYB_LIKE"/>
    <property type="match status" value="2"/>
</dbReference>
<dbReference type="PROSITE" id="PS51294">
    <property type="entry name" value="HTH_MYB"/>
    <property type="match status" value="1"/>
</dbReference>
<dbReference type="Gene3D" id="1.10.10.60">
    <property type="entry name" value="Homeodomain-like"/>
    <property type="match status" value="2"/>
</dbReference>
<sequence>MARTRGEEPAEKSATIALADIAAATETIKKAHMKKESKKRKAQFDVRAPLSKRQLDDDATYAALMHDKSKDADLPVAQASEKELQTVSDSSEWDVKFPGQRFGQWSTLEVEQMKRSLEKWANEHGLAEDFMNGNYEFLFNRRQKQGGKGAHLPLSERRAFIEVARETPTRNAKQIYGWILRNMDKKSKSGKWQKEETEALLEQYTKLGPKWSKIAEIVGRPASACRDKWRLAKGGEHKKSGHWSQEETDKLCELVKEHFRQRGAEAGCGPGTGNEHLSLRDNINWVTISAKMGTRNEQACLQRWYQISPPMTSTGEWDVEQDYEMLNNVIKYRSMTAEAVPWASTVRGRDLSRIMRRWKLLSSKISGHVDMPFRELVLQVCKSKDYKDLVIKAQALVKSSSSA</sequence>
<dbReference type="InterPro" id="IPR017930">
    <property type="entry name" value="Myb_dom"/>
</dbReference>
<feature type="domain" description="Myb-like" evidence="1">
    <location>
        <begin position="235"/>
        <end position="308"/>
    </location>
</feature>
<feature type="domain" description="Myb-like" evidence="1">
    <location>
        <begin position="184"/>
        <end position="230"/>
    </location>
</feature>
<accession>A0A7R9T373</accession>
<dbReference type="PANTHER" id="PTHR47430">
    <property type="entry name" value="GB|AAC33480.1"/>
    <property type="match status" value="1"/>
</dbReference>
<evidence type="ECO:0000313" key="3">
    <source>
        <dbReference type="EMBL" id="CAD8223529.1"/>
    </source>
</evidence>
<evidence type="ECO:0000259" key="2">
    <source>
        <dbReference type="PROSITE" id="PS51294"/>
    </source>
</evidence>
<dbReference type="InterPro" id="IPR009057">
    <property type="entry name" value="Homeodomain-like_sf"/>
</dbReference>